<dbReference type="PROSITE" id="PS51186">
    <property type="entry name" value="GNAT"/>
    <property type="match status" value="1"/>
</dbReference>
<dbReference type="Pfam" id="PF13673">
    <property type="entry name" value="Acetyltransf_10"/>
    <property type="match status" value="1"/>
</dbReference>
<organism evidence="2 3">
    <name type="scientific">Oceanobacillus arenosus</name>
    <dbReference type="NCBI Taxonomy" id="1229153"/>
    <lineage>
        <taxon>Bacteria</taxon>
        <taxon>Bacillati</taxon>
        <taxon>Bacillota</taxon>
        <taxon>Bacilli</taxon>
        <taxon>Bacillales</taxon>
        <taxon>Bacillaceae</taxon>
        <taxon>Oceanobacillus</taxon>
    </lineage>
</organism>
<dbReference type="InterPro" id="IPR052564">
    <property type="entry name" value="N-acetyltrans/Recomb-assoc"/>
</dbReference>
<dbReference type="OrthoDB" id="424368at2"/>
<dbReference type="CDD" id="cd04301">
    <property type="entry name" value="NAT_SF"/>
    <property type="match status" value="1"/>
</dbReference>
<reference evidence="3" key="1">
    <citation type="submission" date="2017-11" db="EMBL/GenBank/DDBJ databases">
        <authorList>
            <person name="Zhu W."/>
        </authorList>
    </citation>
    <scope>NUCLEOTIDE SEQUENCE [LARGE SCALE GENOMIC DNA]</scope>
    <source>
        <strain evidence="3">CAU 1183</strain>
    </source>
</reference>
<dbReference type="PANTHER" id="PTHR43451">
    <property type="entry name" value="ACETYLTRANSFERASE (GNAT) FAMILY PROTEIN"/>
    <property type="match status" value="1"/>
</dbReference>
<sequence>MRIRKFQSSDINQIVSLFQETVHAVNAADYSIEQLNAWAPIDEIEIKLKNWSESLSNNISYVAEMNDKIVGFSDMDYNGHLDRLYIHKDFQKQGIAAALVHMLESRAKEMGLSEMDTEASITAKHFFERHGYRVIRSQIVERRNISLINYRMIKQLVSE</sequence>
<evidence type="ECO:0000259" key="1">
    <source>
        <dbReference type="PROSITE" id="PS51186"/>
    </source>
</evidence>
<accession>A0A3D8PX54</accession>
<dbReference type="RefSeq" id="WP_115772436.1">
    <property type="nucleotide sequence ID" value="NZ_PIOC01000010.1"/>
</dbReference>
<protein>
    <submittedName>
        <fullName evidence="2">GNAT family N-acetyltransferase</fullName>
    </submittedName>
</protein>
<dbReference type="Gene3D" id="3.40.630.30">
    <property type="match status" value="1"/>
</dbReference>
<evidence type="ECO:0000313" key="3">
    <source>
        <dbReference type="Proteomes" id="UP000257143"/>
    </source>
</evidence>
<feature type="domain" description="N-acetyltransferase" evidence="1">
    <location>
        <begin position="1"/>
        <end position="157"/>
    </location>
</feature>
<dbReference type="SUPFAM" id="SSF55729">
    <property type="entry name" value="Acyl-CoA N-acyltransferases (Nat)"/>
    <property type="match status" value="1"/>
</dbReference>
<dbReference type="EMBL" id="PIOC01000010">
    <property type="protein sequence ID" value="RDW20352.1"/>
    <property type="molecule type" value="Genomic_DNA"/>
</dbReference>
<dbReference type="AlphaFoldDB" id="A0A3D8PX54"/>
<keyword evidence="3" id="KW-1185">Reference proteome</keyword>
<proteinExistence type="predicted"/>
<name>A0A3D8PX54_9BACI</name>
<dbReference type="Proteomes" id="UP000257143">
    <property type="component" value="Unassembled WGS sequence"/>
</dbReference>
<dbReference type="InterPro" id="IPR000182">
    <property type="entry name" value="GNAT_dom"/>
</dbReference>
<evidence type="ECO:0000313" key="2">
    <source>
        <dbReference type="EMBL" id="RDW20352.1"/>
    </source>
</evidence>
<dbReference type="InterPro" id="IPR016181">
    <property type="entry name" value="Acyl_CoA_acyltransferase"/>
</dbReference>
<gene>
    <name evidence="2" type="ORF">CWR48_06635</name>
</gene>
<dbReference type="GO" id="GO:0016747">
    <property type="term" value="F:acyltransferase activity, transferring groups other than amino-acyl groups"/>
    <property type="evidence" value="ECO:0007669"/>
    <property type="project" value="InterPro"/>
</dbReference>
<dbReference type="PANTHER" id="PTHR43451:SF1">
    <property type="entry name" value="ACETYLTRANSFERASE"/>
    <property type="match status" value="1"/>
</dbReference>
<comment type="caution">
    <text evidence="2">The sequence shown here is derived from an EMBL/GenBank/DDBJ whole genome shotgun (WGS) entry which is preliminary data.</text>
</comment>
<keyword evidence="2" id="KW-0808">Transferase</keyword>